<dbReference type="EC" id="2.7.6.3" evidence="3"/>
<dbReference type="InterPro" id="IPR000550">
    <property type="entry name" value="Hppk"/>
</dbReference>
<dbReference type="PANTHER" id="PTHR43071">
    <property type="entry name" value="2-AMINO-4-HYDROXY-6-HYDROXYMETHYLDIHYDROPTERIDINE PYROPHOSPHOKINASE"/>
    <property type="match status" value="1"/>
</dbReference>
<dbReference type="Pfam" id="PF01288">
    <property type="entry name" value="HPPK"/>
    <property type="match status" value="1"/>
</dbReference>
<dbReference type="GO" id="GO:0046654">
    <property type="term" value="P:tetrahydrofolate biosynthetic process"/>
    <property type="evidence" value="ECO:0007669"/>
    <property type="project" value="UniProtKB-UniPathway"/>
</dbReference>
<gene>
    <name evidence="10" type="primary">folK</name>
    <name evidence="10" type="ORF">COOX1_0112</name>
</gene>
<keyword evidence="4 10" id="KW-0808">Transferase</keyword>
<evidence type="ECO:0000256" key="4">
    <source>
        <dbReference type="ARBA" id="ARBA00022679"/>
    </source>
</evidence>
<evidence type="ECO:0000259" key="9">
    <source>
        <dbReference type="PROSITE" id="PS00794"/>
    </source>
</evidence>
<accession>A0A6F9DXN6</accession>
<reference evidence="10 11" key="1">
    <citation type="submission" date="2020-04" db="EMBL/GenBank/DDBJ databases">
        <authorList>
            <person name="Hogendoorn C."/>
        </authorList>
    </citation>
    <scope>NUCLEOTIDE SEQUENCE [LARGE SCALE GENOMIC DNA]</scope>
    <source>
        <strain evidence="10">COOX1</strain>
    </source>
</reference>
<protein>
    <recommendedName>
        <fullName evidence="3">2-amino-4-hydroxy-6-hydroxymethyldihydropteridine diphosphokinase</fullName>
        <ecNumber evidence="3">2.7.6.3</ecNumber>
    </recommendedName>
</protein>
<dbReference type="Proteomes" id="UP000502196">
    <property type="component" value="Chromosome"/>
</dbReference>
<evidence type="ECO:0000313" key="11">
    <source>
        <dbReference type="Proteomes" id="UP000502196"/>
    </source>
</evidence>
<dbReference type="Gene3D" id="3.30.70.560">
    <property type="entry name" value="7,8-Dihydro-6-hydroxymethylpterin-pyrophosphokinase HPPK"/>
    <property type="match status" value="1"/>
</dbReference>
<evidence type="ECO:0000256" key="3">
    <source>
        <dbReference type="ARBA" id="ARBA00013253"/>
    </source>
</evidence>
<sequence>MNASETMHDVYLGLGANLGDRETYLRQAVTGLQRDLEPIRMKLSSLYETDPVGVEHQPLFLNACLFLRTAAPLQVVHQVARDTETRLGRTRTIRWGPRTIDIDILLFDNLVVNTPELQIPHPRMHDRIFVMVPMAELAPELRHPLLGQTMAEIAEQARKKGGIRRWKIGWEGEYAPFEN</sequence>
<evidence type="ECO:0000256" key="2">
    <source>
        <dbReference type="ARBA" id="ARBA00005051"/>
    </source>
</evidence>
<keyword evidence="6 10" id="KW-0418">Kinase</keyword>
<dbReference type="EMBL" id="LR792683">
    <property type="protein sequence ID" value="CAB3389832.1"/>
    <property type="molecule type" value="Genomic_DNA"/>
</dbReference>
<proteinExistence type="predicted"/>
<comment type="pathway">
    <text evidence="2">Cofactor biosynthesis; tetrahydrofolate biosynthesis; 2-amino-4-hydroxy-6-hydroxymethyl-7,8-dihydropteridine diphosphate from 7,8-dihydroneopterin triphosphate: step 4/4.</text>
</comment>
<dbReference type="InterPro" id="IPR035907">
    <property type="entry name" value="Hppk_sf"/>
</dbReference>
<keyword evidence="7" id="KW-0067">ATP-binding</keyword>
<evidence type="ECO:0000256" key="8">
    <source>
        <dbReference type="ARBA" id="ARBA00022909"/>
    </source>
</evidence>
<dbReference type="GO" id="GO:0003848">
    <property type="term" value="F:2-amino-4-hydroxy-6-hydroxymethyldihydropteridine diphosphokinase activity"/>
    <property type="evidence" value="ECO:0007669"/>
    <property type="project" value="UniProtKB-EC"/>
</dbReference>
<keyword evidence="5" id="KW-0547">Nucleotide-binding</keyword>
<dbReference type="GO" id="GO:0046656">
    <property type="term" value="P:folic acid biosynthetic process"/>
    <property type="evidence" value="ECO:0007669"/>
    <property type="project" value="UniProtKB-KW"/>
</dbReference>
<dbReference type="RefSeq" id="WP_197945519.1">
    <property type="nucleotide sequence ID" value="NZ_CP047971.1"/>
</dbReference>
<dbReference type="CDD" id="cd00483">
    <property type="entry name" value="HPPK"/>
    <property type="match status" value="1"/>
</dbReference>
<dbReference type="PANTHER" id="PTHR43071:SF1">
    <property type="entry name" value="2-AMINO-4-HYDROXY-6-HYDROXYMETHYLDIHYDROPTERIDINE PYROPHOSPHOKINASE"/>
    <property type="match status" value="1"/>
</dbReference>
<organism evidence="10 11">
    <name type="scientific">Kyrpidia spormannii</name>
    <dbReference type="NCBI Taxonomy" id="2055160"/>
    <lineage>
        <taxon>Bacteria</taxon>
        <taxon>Bacillati</taxon>
        <taxon>Bacillota</taxon>
        <taxon>Bacilli</taxon>
        <taxon>Bacillales</taxon>
        <taxon>Alicyclobacillaceae</taxon>
        <taxon>Kyrpidia</taxon>
    </lineage>
</organism>
<evidence type="ECO:0000256" key="7">
    <source>
        <dbReference type="ARBA" id="ARBA00022840"/>
    </source>
</evidence>
<dbReference type="SUPFAM" id="SSF55083">
    <property type="entry name" value="6-hydroxymethyl-7,8-dihydropterin pyrophosphokinase, HPPK"/>
    <property type="match status" value="1"/>
</dbReference>
<evidence type="ECO:0000256" key="5">
    <source>
        <dbReference type="ARBA" id="ARBA00022741"/>
    </source>
</evidence>
<keyword evidence="8" id="KW-0289">Folate biosynthesis</keyword>
<comment type="catalytic activity">
    <reaction evidence="1">
        <text>6-hydroxymethyl-7,8-dihydropterin + ATP = (7,8-dihydropterin-6-yl)methyl diphosphate + AMP + H(+)</text>
        <dbReference type="Rhea" id="RHEA:11412"/>
        <dbReference type="ChEBI" id="CHEBI:15378"/>
        <dbReference type="ChEBI" id="CHEBI:30616"/>
        <dbReference type="ChEBI" id="CHEBI:44841"/>
        <dbReference type="ChEBI" id="CHEBI:72950"/>
        <dbReference type="ChEBI" id="CHEBI:456215"/>
        <dbReference type="EC" id="2.7.6.3"/>
    </reaction>
</comment>
<dbReference type="AlphaFoldDB" id="A0A6F9DXN6"/>
<dbReference type="NCBIfam" id="TIGR01498">
    <property type="entry name" value="folK"/>
    <property type="match status" value="1"/>
</dbReference>
<name>A0A6F9DXN6_9BACL</name>
<dbReference type="GO" id="GO:0005524">
    <property type="term" value="F:ATP binding"/>
    <property type="evidence" value="ECO:0007669"/>
    <property type="project" value="UniProtKB-KW"/>
</dbReference>
<evidence type="ECO:0000313" key="10">
    <source>
        <dbReference type="EMBL" id="CAB3389832.1"/>
    </source>
</evidence>
<dbReference type="PROSITE" id="PS00794">
    <property type="entry name" value="HPPK"/>
    <property type="match status" value="1"/>
</dbReference>
<dbReference type="UniPathway" id="UPA00077">
    <property type="reaction ID" value="UER00155"/>
</dbReference>
<evidence type="ECO:0000256" key="1">
    <source>
        <dbReference type="ARBA" id="ARBA00000198"/>
    </source>
</evidence>
<evidence type="ECO:0000256" key="6">
    <source>
        <dbReference type="ARBA" id="ARBA00022777"/>
    </source>
</evidence>
<dbReference type="GO" id="GO:0016301">
    <property type="term" value="F:kinase activity"/>
    <property type="evidence" value="ECO:0007669"/>
    <property type="project" value="UniProtKB-KW"/>
</dbReference>
<feature type="domain" description="7,8-dihydro-6-hydroxymethylpterin-pyrophosphokinase" evidence="9">
    <location>
        <begin position="94"/>
        <end position="105"/>
    </location>
</feature>